<keyword evidence="3" id="KW-1185">Reference proteome</keyword>
<sequence>MSSSKHWRGRKILDLCASKEDINKQTAPESSQAPFPEEWSVVEKVEIEMIISKEIYHDLSSSTHCDSFSPTGLNNVPVGDIFSILSPQNNDTKDVYVTLNQINNNSHIEPQNTEQEVKFENINNNISPLDKSPLHKLMTDDHNCSNSLVSEKTIKQSTLQQIKNSPRNSFTGTIDHSISSKLSIQIDDLISDESMHECLVPYKINSDSESDYENYPKKSNKRRKRIHIQKSNWYAESNRKLRESGKKYYGRKKEEKWNYEVPRQPRTMKNRCSCKETQKGSLKCSMFTEADRQNIFKEFWSMTWAEKKIFVDNLVTALPVKRPRGRKTNNEESKRGQSLFYYLKKDDEPIKVCRTQFLNTLAIGRWTVLNWKNKKGGAAFKKNDKDFDSKQTKKPSKPFELERKELKKFLESLPAMESHYCRASTQKKYLLPEWRSKRSLYDFYVNDWCKTRNVVALSICKFHEEFDNLNLGLFHPKKDQCEICALYKVGSKSQEEYSEHLKKKEEARSEKEKDIREEKLVFTVDLQAVLMAPKSNISSLYYRTKLQIHNLAFFNLNNKDGYCYLWNETEGGLNSEEFASIWVSLIEKKVLQNELAKPNKIIFYSDGCTYQNRSCLMSNALLCTAMNNNIIIEQKFLEVGHTQMEADSIHSSVERALKNKNINVPAEYITICRSARKHPRPYDVTYLNHSFFKNFNDVGFFKSIRPGRGKGDPKVTDIKALRYTPDGDIFFKLRFTEDWTVLPQRKSSTVTALPFDSLQNQHLSRRKITKRKFDDLQYLKDTLPADYRNFYDNLPYE</sequence>
<keyword evidence="1" id="KW-0175">Coiled coil</keyword>
<name>A0A9N9WD71_9NEOP</name>
<dbReference type="PANTHER" id="PTHR10773:SF19">
    <property type="match status" value="1"/>
</dbReference>
<organism evidence="2 3">
    <name type="scientific">Diatraea saccharalis</name>
    <name type="common">sugarcane borer</name>
    <dbReference type="NCBI Taxonomy" id="40085"/>
    <lineage>
        <taxon>Eukaryota</taxon>
        <taxon>Metazoa</taxon>
        <taxon>Ecdysozoa</taxon>
        <taxon>Arthropoda</taxon>
        <taxon>Hexapoda</taxon>
        <taxon>Insecta</taxon>
        <taxon>Pterygota</taxon>
        <taxon>Neoptera</taxon>
        <taxon>Endopterygota</taxon>
        <taxon>Lepidoptera</taxon>
        <taxon>Glossata</taxon>
        <taxon>Ditrysia</taxon>
        <taxon>Pyraloidea</taxon>
        <taxon>Crambidae</taxon>
        <taxon>Crambinae</taxon>
        <taxon>Diatraea</taxon>
    </lineage>
</organism>
<feature type="coiled-coil region" evidence="1">
    <location>
        <begin position="494"/>
        <end position="521"/>
    </location>
</feature>
<accession>A0A9N9WD71</accession>
<proteinExistence type="predicted"/>
<reference evidence="2" key="1">
    <citation type="submission" date="2021-12" db="EMBL/GenBank/DDBJ databases">
        <authorList>
            <person name="King R."/>
        </authorList>
    </citation>
    <scope>NUCLEOTIDE SEQUENCE</scope>
</reference>
<dbReference type="OrthoDB" id="7367179at2759"/>
<dbReference type="Proteomes" id="UP001153714">
    <property type="component" value="Chromosome 19"/>
</dbReference>
<evidence type="ECO:0000313" key="2">
    <source>
        <dbReference type="EMBL" id="CAG9788203.1"/>
    </source>
</evidence>
<evidence type="ECO:0000256" key="1">
    <source>
        <dbReference type="SAM" id="Coils"/>
    </source>
</evidence>
<gene>
    <name evidence="2" type="ORF">DIATSA_LOCUS6026</name>
</gene>
<dbReference type="EMBL" id="OU893350">
    <property type="protein sequence ID" value="CAG9788203.1"/>
    <property type="molecule type" value="Genomic_DNA"/>
</dbReference>
<dbReference type="PANTHER" id="PTHR10773">
    <property type="entry name" value="DNA-DIRECTED RNA POLYMERASES I, II, AND III SUBUNIT RPABC2"/>
    <property type="match status" value="1"/>
</dbReference>
<dbReference type="AlphaFoldDB" id="A0A9N9WD71"/>
<evidence type="ECO:0000313" key="3">
    <source>
        <dbReference type="Proteomes" id="UP001153714"/>
    </source>
</evidence>
<reference evidence="2" key="2">
    <citation type="submission" date="2022-10" db="EMBL/GenBank/DDBJ databases">
        <authorList>
            <consortium name="ENA_rothamsted_submissions"/>
            <consortium name="culmorum"/>
            <person name="King R."/>
        </authorList>
    </citation>
    <scope>NUCLEOTIDE SEQUENCE</scope>
</reference>
<protein>
    <submittedName>
        <fullName evidence="2">Uncharacterized protein</fullName>
    </submittedName>
</protein>